<dbReference type="InterPro" id="IPR000182">
    <property type="entry name" value="GNAT_dom"/>
</dbReference>
<dbReference type="EMBL" id="CAEZXM010000170">
    <property type="protein sequence ID" value="CAB4695710.1"/>
    <property type="molecule type" value="Genomic_DNA"/>
</dbReference>
<dbReference type="InterPro" id="IPR016181">
    <property type="entry name" value="Acyl_CoA_acyltransferase"/>
</dbReference>
<evidence type="ECO:0000259" key="1">
    <source>
        <dbReference type="PROSITE" id="PS51186"/>
    </source>
</evidence>
<dbReference type="CDD" id="cd04301">
    <property type="entry name" value="NAT_SF"/>
    <property type="match status" value="1"/>
</dbReference>
<evidence type="ECO:0000313" key="2">
    <source>
        <dbReference type="EMBL" id="CAB4695710.1"/>
    </source>
</evidence>
<sequence>MQIRQALATDRDALYDICVRTADFGNDGRHLYEDHELPGHMWAGAYLALEPRLAFVVADDDGVAGYVIGALDTIEFERRLELDWWPALRGRYPNPAGIARDLRSRDQQIHRSIHRPVLTPHEHIGAHPSHLHIDLLPRAQGRGLGAAMMTTLLNALRSLGSPGVHLGVSPANERAVAFYKHLEFTTLAEFGEHGLLMGMRL</sequence>
<dbReference type="PANTHER" id="PTHR13170">
    <property type="entry name" value="O-GLCNACASE"/>
    <property type="match status" value="1"/>
</dbReference>
<dbReference type="PANTHER" id="PTHR13170:SF16">
    <property type="entry name" value="PROTEIN O-GLCNACASE"/>
    <property type="match status" value="1"/>
</dbReference>
<name>A0A6J6P8I6_9ZZZZ</name>
<gene>
    <name evidence="2" type="ORF">UFOPK2366_00991</name>
</gene>
<protein>
    <submittedName>
        <fullName evidence="2">Unannotated protein</fullName>
    </submittedName>
</protein>
<dbReference type="Gene3D" id="3.40.630.30">
    <property type="match status" value="1"/>
</dbReference>
<dbReference type="Pfam" id="PF00583">
    <property type="entry name" value="Acetyltransf_1"/>
    <property type="match status" value="1"/>
</dbReference>
<dbReference type="GO" id="GO:0016747">
    <property type="term" value="F:acyltransferase activity, transferring groups other than amino-acyl groups"/>
    <property type="evidence" value="ECO:0007669"/>
    <property type="project" value="InterPro"/>
</dbReference>
<dbReference type="InterPro" id="IPR051822">
    <property type="entry name" value="Glycosyl_Hydrolase_84"/>
</dbReference>
<dbReference type="PROSITE" id="PS51186">
    <property type="entry name" value="GNAT"/>
    <property type="match status" value="1"/>
</dbReference>
<dbReference type="AlphaFoldDB" id="A0A6J6P8I6"/>
<reference evidence="2" key="1">
    <citation type="submission" date="2020-05" db="EMBL/GenBank/DDBJ databases">
        <authorList>
            <person name="Chiriac C."/>
            <person name="Salcher M."/>
            <person name="Ghai R."/>
            <person name="Kavagutti S V."/>
        </authorList>
    </citation>
    <scope>NUCLEOTIDE SEQUENCE</scope>
</reference>
<organism evidence="2">
    <name type="scientific">freshwater metagenome</name>
    <dbReference type="NCBI Taxonomy" id="449393"/>
    <lineage>
        <taxon>unclassified sequences</taxon>
        <taxon>metagenomes</taxon>
        <taxon>ecological metagenomes</taxon>
    </lineage>
</organism>
<feature type="domain" description="N-acetyltransferase" evidence="1">
    <location>
        <begin position="1"/>
        <end position="201"/>
    </location>
</feature>
<dbReference type="SUPFAM" id="SSF55729">
    <property type="entry name" value="Acyl-CoA N-acyltransferases (Nat)"/>
    <property type="match status" value="1"/>
</dbReference>
<accession>A0A6J6P8I6</accession>
<proteinExistence type="predicted"/>